<accession>A0A7U7ESW0</accession>
<dbReference type="AlphaFoldDB" id="A0A7U7ESW0"/>
<evidence type="ECO:0000313" key="4">
    <source>
        <dbReference type="Proteomes" id="UP000583387"/>
    </source>
</evidence>
<dbReference type="Pfam" id="PF13503">
    <property type="entry name" value="DUF4123"/>
    <property type="match status" value="1"/>
</dbReference>
<name>A0A7U7ESW0_9GAMM</name>
<proteinExistence type="predicted"/>
<feature type="region of interest" description="Disordered" evidence="1">
    <location>
        <begin position="1"/>
        <end position="23"/>
    </location>
</feature>
<sequence length="294" mass="33206">MAAANSTSTERLPGPELHETLPEDCGQPGQYLLLDAALDDTLLSSLYSERHCPGWTREALLQGTPHQALASAGPHLVRIWPGSTVLNDIMRRMDESPLGILLIPTEGTTWEAMVEHCRSCLTGTSVDGDPLLVRWYEPRWMRALLNVLDAGQRKTLAGPCQALVWRGVRGWYRWACEDTTAAPRPLVFDKGFYEHLDGEHQRDVAAFLANAYRDYLTQDPLDRYLFIYNALVFGNTMGLTRLDHQERWIRLNLRHGERFWQHDERLARLLDDDALTASGKLDTLEALSDQGAIA</sequence>
<dbReference type="InterPro" id="IPR025391">
    <property type="entry name" value="DUF4123"/>
</dbReference>
<evidence type="ECO:0000313" key="3">
    <source>
        <dbReference type="EMBL" id="CAD5110564.1"/>
    </source>
</evidence>
<keyword evidence="4" id="KW-1185">Reference proteome</keyword>
<comment type="caution">
    <text evidence="3">The sequence shown here is derived from an EMBL/GenBank/DDBJ whole genome shotgun (WGS) entry which is preliminary data.</text>
</comment>
<feature type="compositionally biased region" description="Polar residues" evidence="1">
    <location>
        <begin position="1"/>
        <end position="10"/>
    </location>
</feature>
<gene>
    <name evidence="3" type="ORF">PSEWESI4_04887</name>
</gene>
<dbReference type="Proteomes" id="UP000583387">
    <property type="component" value="Unassembled WGS sequence"/>
</dbReference>
<evidence type="ECO:0000259" key="2">
    <source>
        <dbReference type="Pfam" id="PF13503"/>
    </source>
</evidence>
<reference evidence="3 4" key="1">
    <citation type="submission" date="2020-08" db="EMBL/GenBank/DDBJ databases">
        <authorList>
            <person name="Criscuolo A."/>
        </authorList>
    </citation>
    <scope>NUCLEOTIDE SEQUENCE [LARGE SCALE GENOMIC DNA]</scope>
    <source>
        <strain evidence="3">CIP111764</strain>
    </source>
</reference>
<organism evidence="3 4">
    <name type="scientific">Zestomonas carbonaria</name>
    <dbReference type="NCBI Taxonomy" id="2762745"/>
    <lineage>
        <taxon>Bacteria</taxon>
        <taxon>Pseudomonadati</taxon>
        <taxon>Pseudomonadota</taxon>
        <taxon>Gammaproteobacteria</taxon>
        <taxon>Pseudomonadales</taxon>
        <taxon>Pseudomonadaceae</taxon>
        <taxon>Zestomonas</taxon>
    </lineage>
</organism>
<dbReference type="EMBL" id="CAJFCI010000096">
    <property type="protein sequence ID" value="CAD5110564.1"/>
    <property type="molecule type" value="Genomic_DNA"/>
</dbReference>
<protein>
    <recommendedName>
        <fullName evidence="2">DUF4123 domain-containing protein</fullName>
    </recommendedName>
</protein>
<feature type="domain" description="DUF4123" evidence="2">
    <location>
        <begin position="31"/>
        <end position="154"/>
    </location>
</feature>
<evidence type="ECO:0000256" key="1">
    <source>
        <dbReference type="SAM" id="MobiDB-lite"/>
    </source>
</evidence>
<dbReference type="RefSeq" id="WP_187673872.1">
    <property type="nucleotide sequence ID" value="NZ_CAJFCI010000096.1"/>
</dbReference>